<dbReference type="HOGENOM" id="CLU_2758461_0_0_1"/>
<protein>
    <submittedName>
        <fullName evidence="2">Uncharacterized protein</fullName>
    </submittedName>
</protein>
<dbReference type="Proteomes" id="UP000002059">
    <property type="component" value="Partially assembled WGS sequence"/>
</dbReference>
<gene>
    <name evidence="2" type="ORF">PAAG_06066</name>
</gene>
<dbReference type="GeneID" id="9095047"/>
<sequence length="70" mass="7290">MPCSVQDLGPPASPGLAGSPPASAWVINPGILSATHSARDDVNLEWAVEKVNPWDDSSASSKHGSQLILR</sequence>
<accession>C1H5V6</accession>
<evidence type="ECO:0000313" key="2">
    <source>
        <dbReference type="EMBL" id="EEH35019.2"/>
    </source>
</evidence>
<keyword evidence="3" id="KW-1185">Reference proteome</keyword>
<dbReference type="EMBL" id="KN294008">
    <property type="protein sequence ID" value="EEH35019.2"/>
    <property type="molecule type" value="Genomic_DNA"/>
</dbReference>
<evidence type="ECO:0000313" key="3">
    <source>
        <dbReference type="Proteomes" id="UP000002059"/>
    </source>
</evidence>
<dbReference type="VEuPathDB" id="FungiDB:PAAG_06066"/>
<name>C1H5V6_PARBA</name>
<dbReference type="RefSeq" id="XP_002791801.2">
    <property type="nucleotide sequence ID" value="XM_002791755.2"/>
</dbReference>
<reference evidence="2 3" key="1">
    <citation type="journal article" date="2011" name="PLoS Genet.">
        <title>Comparative genomic analysis of human fungal pathogens causing paracoccidioidomycosis.</title>
        <authorList>
            <person name="Desjardins C.A."/>
            <person name="Champion M.D."/>
            <person name="Holder J.W."/>
            <person name="Muszewska A."/>
            <person name="Goldberg J."/>
            <person name="Bailao A.M."/>
            <person name="Brigido M.M."/>
            <person name="Ferreira M.E."/>
            <person name="Garcia A.M."/>
            <person name="Grynberg M."/>
            <person name="Gujja S."/>
            <person name="Heiman D.I."/>
            <person name="Henn M.R."/>
            <person name="Kodira C.D."/>
            <person name="Leon-Narvaez H."/>
            <person name="Longo L.V."/>
            <person name="Ma L.J."/>
            <person name="Malavazi I."/>
            <person name="Matsuo A.L."/>
            <person name="Morais F.V."/>
            <person name="Pereira M."/>
            <person name="Rodriguez-Brito S."/>
            <person name="Sakthikumar S."/>
            <person name="Salem-Izacc S.M."/>
            <person name="Sykes S.M."/>
            <person name="Teixeira M.M."/>
            <person name="Vallejo M.C."/>
            <person name="Walter M.E."/>
            <person name="Yandava C."/>
            <person name="Young S."/>
            <person name="Zeng Q."/>
            <person name="Zucker J."/>
            <person name="Felipe M.S."/>
            <person name="Goldman G.H."/>
            <person name="Haas B.J."/>
            <person name="McEwen J.G."/>
            <person name="Nino-Vega G."/>
            <person name="Puccia R."/>
            <person name="San-Blas G."/>
            <person name="Soares C.M."/>
            <person name="Birren B.W."/>
            <person name="Cuomo C.A."/>
        </authorList>
    </citation>
    <scope>NUCLEOTIDE SEQUENCE [LARGE SCALE GENOMIC DNA]</scope>
    <source>
        <strain evidence="3">ATCC MYA-826 / Pb01</strain>
    </source>
</reference>
<feature type="region of interest" description="Disordered" evidence="1">
    <location>
        <begin position="1"/>
        <end position="20"/>
    </location>
</feature>
<organism evidence="2 3">
    <name type="scientific">Paracoccidioides lutzii (strain ATCC MYA-826 / Pb01)</name>
    <name type="common">Paracoccidioides brasiliensis</name>
    <dbReference type="NCBI Taxonomy" id="502779"/>
    <lineage>
        <taxon>Eukaryota</taxon>
        <taxon>Fungi</taxon>
        <taxon>Dikarya</taxon>
        <taxon>Ascomycota</taxon>
        <taxon>Pezizomycotina</taxon>
        <taxon>Eurotiomycetes</taxon>
        <taxon>Eurotiomycetidae</taxon>
        <taxon>Onygenales</taxon>
        <taxon>Ajellomycetaceae</taxon>
        <taxon>Paracoccidioides</taxon>
    </lineage>
</organism>
<feature type="compositionally biased region" description="Low complexity" evidence="1">
    <location>
        <begin position="8"/>
        <end position="20"/>
    </location>
</feature>
<proteinExistence type="predicted"/>
<dbReference type="KEGG" id="pbl:PAAG_06066"/>
<dbReference type="AlphaFoldDB" id="C1H5V6"/>
<evidence type="ECO:0000256" key="1">
    <source>
        <dbReference type="SAM" id="MobiDB-lite"/>
    </source>
</evidence>